<keyword evidence="2" id="KW-0479">Metal-binding</keyword>
<keyword evidence="6" id="KW-0694">RNA-binding</keyword>
<evidence type="ECO:0000256" key="4">
    <source>
        <dbReference type="ARBA" id="ARBA00022833"/>
    </source>
</evidence>
<proteinExistence type="predicted"/>
<dbReference type="GO" id="GO:0004527">
    <property type="term" value="F:exonuclease activity"/>
    <property type="evidence" value="ECO:0007669"/>
    <property type="project" value="UniProtKB-KW"/>
</dbReference>
<organism evidence="8 9">
    <name type="scientific">Paroceanicella profunda</name>
    <dbReference type="NCBI Taxonomy" id="2579971"/>
    <lineage>
        <taxon>Bacteria</taxon>
        <taxon>Pseudomonadati</taxon>
        <taxon>Pseudomonadota</taxon>
        <taxon>Alphaproteobacteria</taxon>
        <taxon>Rhodobacterales</taxon>
        <taxon>Paracoccaceae</taxon>
        <taxon>Paroceanicella</taxon>
    </lineage>
</organism>
<dbReference type="InterPro" id="IPR042173">
    <property type="entry name" value="RNase_J_2"/>
</dbReference>
<dbReference type="InterPro" id="IPR041636">
    <property type="entry name" value="RNase_J_C"/>
</dbReference>
<dbReference type="Gene3D" id="3.60.15.10">
    <property type="entry name" value="Ribonuclease Z/Hydroxyacylglutathione hydrolase-like"/>
    <property type="match status" value="1"/>
</dbReference>
<accession>A0A5B8G1C4</accession>
<evidence type="ECO:0000256" key="1">
    <source>
        <dbReference type="ARBA" id="ARBA00022722"/>
    </source>
</evidence>
<name>A0A5B8G1C4_9RHOB</name>
<evidence type="ECO:0000313" key="8">
    <source>
        <dbReference type="EMBL" id="QDL92989.1"/>
    </source>
</evidence>
<dbReference type="SUPFAM" id="SSF56281">
    <property type="entry name" value="Metallo-hydrolase/oxidoreductase"/>
    <property type="match status" value="1"/>
</dbReference>
<evidence type="ECO:0000256" key="5">
    <source>
        <dbReference type="ARBA" id="ARBA00022839"/>
    </source>
</evidence>
<dbReference type="RefSeq" id="WP_138574876.1">
    <property type="nucleotide sequence ID" value="NZ_CP040818.1"/>
</dbReference>
<keyword evidence="3" id="KW-0378">Hydrolase</keyword>
<dbReference type="InterPro" id="IPR036866">
    <property type="entry name" value="RibonucZ/Hydroxyglut_hydro"/>
</dbReference>
<evidence type="ECO:0000256" key="6">
    <source>
        <dbReference type="ARBA" id="ARBA00022884"/>
    </source>
</evidence>
<dbReference type="EMBL" id="CP040818">
    <property type="protein sequence ID" value="QDL92989.1"/>
    <property type="molecule type" value="Genomic_DNA"/>
</dbReference>
<dbReference type="CDD" id="cd07714">
    <property type="entry name" value="RNaseJ_MBL-fold"/>
    <property type="match status" value="1"/>
</dbReference>
<dbReference type="PROSITE" id="PS01292">
    <property type="entry name" value="UPF0036"/>
    <property type="match status" value="1"/>
</dbReference>
<evidence type="ECO:0000256" key="3">
    <source>
        <dbReference type="ARBA" id="ARBA00022801"/>
    </source>
</evidence>
<dbReference type="SMART" id="SM00849">
    <property type="entry name" value="Lactamase_B"/>
    <property type="match status" value="1"/>
</dbReference>
<dbReference type="Proteomes" id="UP000305888">
    <property type="component" value="Chromosome"/>
</dbReference>
<dbReference type="InterPro" id="IPR055132">
    <property type="entry name" value="RNase_J_b_CASP"/>
</dbReference>
<evidence type="ECO:0000259" key="7">
    <source>
        <dbReference type="SMART" id="SM00849"/>
    </source>
</evidence>
<dbReference type="GO" id="GO:0003723">
    <property type="term" value="F:RNA binding"/>
    <property type="evidence" value="ECO:0007669"/>
    <property type="project" value="UniProtKB-KW"/>
</dbReference>
<dbReference type="OrthoDB" id="9770211at2"/>
<dbReference type="Pfam" id="PF07521">
    <property type="entry name" value="RMMBL"/>
    <property type="match status" value="1"/>
</dbReference>
<sequence length="560" mass="59369">MSTSAELVFLPLGGAGEIGMNMYLYGVGPERDRQWIMVDCGVTFGDMETTPGVDLIMADPNFIAAQSDRLHGLFLTHAHEDHVGALGRLWPELDCPVYARRFTARIAEGKMSEAGLDTSVIKVCPAMPKMIQAGPFKVGFMPISHSIPEASALVIEAGGHRIVHSGDFKVDRDPQVGEPFDPAAFEALGRKGVDALVCDSTNVFSPNPGRSEAEIVAPIAELVKGAKGLVIATTFASNIARLRTLAAAAKGAGRSVALQGRAMQRMLAAARETGVLKDFPEILSEERMLDTPAQHLMVLASGSQGERRAAVAQIANGSSPRVRAEPGDMVLFSSKTIPGNEKSVARIVNRFSEQGAQVVDDSGGLYHVSGHANRPDLQQLHRLVKPKLLVPMHGEHRHLVEHAALAAESDIPSLVVTNGSVARLAGGPVAIVGSAETGRLYLDGSLLIGAFDGVVRDRLKLALRGLVIAAVVVDQDGDLAADPVVRIQGVANDLDEAVGTLSAAMEDAIDAAFDRANGKQLRNNDAIETLVTSTCSQLVRRLTGRKPVVTVMVSRVEVDG</sequence>
<dbReference type="PANTHER" id="PTHR43694:SF1">
    <property type="entry name" value="RIBONUCLEASE J"/>
    <property type="match status" value="1"/>
</dbReference>
<reference evidence="8 9" key="1">
    <citation type="submission" date="2019-06" db="EMBL/GenBank/DDBJ databases">
        <title>Genome sequence of Rhodobacteraceae bacterium D4M1.</title>
        <authorList>
            <person name="Cao J."/>
        </authorList>
    </citation>
    <scope>NUCLEOTIDE SEQUENCE [LARGE SCALE GENOMIC DNA]</scope>
    <source>
        <strain evidence="8 9">D4M1</strain>
    </source>
</reference>
<keyword evidence="4" id="KW-0862">Zinc</keyword>
<dbReference type="GO" id="GO:0046872">
    <property type="term" value="F:metal ion binding"/>
    <property type="evidence" value="ECO:0007669"/>
    <property type="project" value="UniProtKB-KW"/>
</dbReference>
<keyword evidence="5" id="KW-0269">Exonuclease</keyword>
<feature type="domain" description="Metallo-beta-lactamase" evidence="7">
    <location>
        <begin position="19"/>
        <end position="219"/>
    </location>
</feature>
<keyword evidence="1" id="KW-0540">Nuclease</keyword>
<dbReference type="Pfam" id="PF00753">
    <property type="entry name" value="Lactamase_B"/>
    <property type="match status" value="1"/>
</dbReference>
<dbReference type="Gene3D" id="3.40.50.10710">
    <property type="entry name" value="Metallo-hydrolase/oxidoreductase"/>
    <property type="match status" value="1"/>
</dbReference>
<dbReference type="AlphaFoldDB" id="A0A5B8G1C4"/>
<dbReference type="KEGG" id="ppru:FDP22_15065"/>
<dbReference type="Pfam" id="PF22505">
    <property type="entry name" value="RNase_J_b_CASP"/>
    <property type="match status" value="1"/>
</dbReference>
<dbReference type="InterPro" id="IPR011108">
    <property type="entry name" value="RMMBL"/>
</dbReference>
<protein>
    <submittedName>
        <fullName evidence="8">Ribonuclease J</fullName>
    </submittedName>
</protein>
<dbReference type="PANTHER" id="PTHR43694">
    <property type="entry name" value="RIBONUCLEASE J"/>
    <property type="match status" value="1"/>
</dbReference>
<evidence type="ECO:0000313" key="9">
    <source>
        <dbReference type="Proteomes" id="UP000305888"/>
    </source>
</evidence>
<dbReference type="Gene3D" id="3.10.20.580">
    <property type="match status" value="1"/>
</dbReference>
<evidence type="ECO:0000256" key="2">
    <source>
        <dbReference type="ARBA" id="ARBA00022723"/>
    </source>
</evidence>
<dbReference type="Pfam" id="PF17770">
    <property type="entry name" value="RNase_J_C"/>
    <property type="match status" value="1"/>
</dbReference>
<gene>
    <name evidence="8" type="ORF">FDP22_15065</name>
</gene>
<dbReference type="InterPro" id="IPR001587">
    <property type="entry name" value="RNase_J_CS"/>
</dbReference>
<keyword evidence="9" id="KW-1185">Reference proteome</keyword>
<dbReference type="InterPro" id="IPR001279">
    <property type="entry name" value="Metallo-B-lactamas"/>
</dbReference>